<reference evidence="1" key="2">
    <citation type="submission" date="2008-02" db="EMBL/GenBank/DDBJ databases">
        <authorList>
            <person name="Chain F.J.J."/>
            <person name="Ilieva D."/>
            <person name="Evans B.J."/>
        </authorList>
    </citation>
    <scope>NUCLEOTIDE SEQUENCE</scope>
    <source>
        <tissue evidence="1">Testis</tissue>
    </source>
</reference>
<gene>
    <name evidence="1" type="primary">Ahctf1</name>
</gene>
<protein>
    <submittedName>
        <fullName evidence="1">AT hook containing transcription factor 1</fullName>
    </submittedName>
</protein>
<organism evidence="1">
    <name type="scientific">Xenopus borealis</name>
    <name type="common">Kenyan clawed frog</name>
    <dbReference type="NCBI Taxonomy" id="8354"/>
    <lineage>
        <taxon>Eukaryota</taxon>
        <taxon>Metazoa</taxon>
        <taxon>Chordata</taxon>
        <taxon>Craniata</taxon>
        <taxon>Vertebrata</taxon>
        <taxon>Euteleostomi</taxon>
        <taxon>Amphibia</taxon>
        <taxon>Batrachia</taxon>
        <taxon>Anura</taxon>
        <taxon>Pipoidea</taxon>
        <taxon>Pipidae</taxon>
        <taxon>Xenopodinae</taxon>
        <taxon>Xenopus</taxon>
        <taxon>Xenopus</taxon>
    </lineage>
</organism>
<proteinExistence type="evidence at transcript level"/>
<dbReference type="AlphaFoldDB" id="B2L4T7"/>
<feature type="non-terminal residue" evidence="1">
    <location>
        <position position="1"/>
    </location>
</feature>
<dbReference type="EMBL" id="EU441605">
    <property type="protein sequence ID" value="ACC54947.1"/>
    <property type="molecule type" value="mRNA"/>
</dbReference>
<feature type="non-terminal residue" evidence="1">
    <location>
        <position position="34"/>
    </location>
</feature>
<name>B2L4T7_XENBO</name>
<sequence length="34" mass="3843">TRPPIAHQKLCSEIRENCEKSPEKVPENRSPLVG</sequence>
<accession>B2L4T7</accession>
<reference evidence="1" key="1">
    <citation type="journal article" date="2008" name="BMC Evol. Biol.">
        <title>Duplicate gene evolution and expression in the wake of vertebrate allopolyploidization.</title>
        <authorList>
            <person name="Chain F.J."/>
            <person name="Ilieva D."/>
            <person name="Evans B.J."/>
        </authorList>
    </citation>
    <scope>NUCLEOTIDE SEQUENCE</scope>
    <source>
        <tissue evidence="1">Testis</tissue>
    </source>
</reference>
<evidence type="ECO:0000313" key="1">
    <source>
        <dbReference type="EMBL" id="ACC54947.1"/>
    </source>
</evidence>